<dbReference type="InterPro" id="IPR036612">
    <property type="entry name" value="KH_dom_type_1_sf"/>
</dbReference>
<dbReference type="InterPro" id="IPR004088">
    <property type="entry name" value="KH_dom_type_1"/>
</dbReference>
<dbReference type="EMBL" id="OX365913">
    <property type="protein sequence ID" value="CAI4054770.1"/>
    <property type="molecule type" value="Genomic_DNA"/>
</dbReference>
<keyword evidence="1" id="KW-0677">Repeat</keyword>
<dbReference type="Gene3D" id="3.30.1370.10">
    <property type="entry name" value="K Homology domain, type 1"/>
    <property type="match status" value="3"/>
</dbReference>
<evidence type="ECO:0000256" key="4">
    <source>
        <dbReference type="SAM" id="MobiDB-lite"/>
    </source>
</evidence>
<dbReference type="AlphaFoldDB" id="A0AA35JAE3"/>
<dbReference type="PANTHER" id="PTHR10288">
    <property type="entry name" value="KH DOMAIN CONTAINING RNA BINDING PROTEIN"/>
    <property type="match status" value="1"/>
</dbReference>
<keyword evidence="2 3" id="KW-0694">RNA-binding</keyword>
<proteinExistence type="predicted"/>
<name>A0AA35JAE3_SACUV</name>
<dbReference type="PROSITE" id="PS50084">
    <property type="entry name" value="KH_TYPE_1"/>
    <property type="match status" value="3"/>
</dbReference>
<evidence type="ECO:0000313" key="6">
    <source>
        <dbReference type="EMBL" id="CAI4054770.1"/>
    </source>
</evidence>
<dbReference type="Pfam" id="PF00013">
    <property type="entry name" value="KH_1"/>
    <property type="match status" value="3"/>
</dbReference>
<feature type="domain" description="K Homology" evidence="5">
    <location>
        <begin position="260"/>
        <end position="334"/>
    </location>
</feature>
<organism evidence="6 7">
    <name type="scientific">Saccharomyces uvarum</name>
    <name type="common">Yeast</name>
    <name type="synonym">Saccharomyces bayanus var. uvarum</name>
    <dbReference type="NCBI Taxonomy" id="230603"/>
    <lineage>
        <taxon>Eukaryota</taxon>
        <taxon>Fungi</taxon>
        <taxon>Dikarya</taxon>
        <taxon>Ascomycota</taxon>
        <taxon>Saccharomycotina</taxon>
        <taxon>Saccharomycetes</taxon>
        <taxon>Saccharomycetales</taxon>
        <taxon>Saccharomycetaceae</taxon>
        <taxon>Saccharomyces</taxon>
    </lineage>
</organism>
<feature type="domain" description="K Homology" evidence="5">
    <location>
        <begin position="42"/>
        <end position="112"/>
    </location>
</feature>
<reference evidence="6" key="1">
    <citation type="submission" date="2022-10" db="EMBL/GenBank/DDBJ databases">
        <authorList>
            <person name="Byrne P K."/>
        </authorList>
    </citation>
    <scope>NUCLEOTIDE SEQUENCE</scope>
    <source>
        <strain evidence="6">CBS7001</strain>
    </source>
</reference>
<accession>A0AA35JAE3</accession>
<evidence type="ECO:0000259" key="5">
    <source>
        <dbReference type="SMART" id="SM00322"/>
    </source>
</evidence>
<dbReference type="SUPFAM" id="SSF54791">
    <property type="entry name" value="Eukaryotic type KH-domain (KH-domain type I)"/>
    <property type="match status" value="3"/>
</dbReference>
<dbReference type="GO" id="GO:0003723">
    <property type="term" value="F:RNA binding"/>
    <property type="evidence" value="ECO:0007669"/>
    <property type="project" value="UniProtKB-UniRule"/>
</dbReference>
<evidence type="ECO:0000313" key="7">
    <source>
        <dbReference type="Proteomes" id="UP001162090"/>
    </source>
</evidence>
<evidence type="ECO:0000256" key="2">
    <source>
        <dbReference type="ARBA" id="ARBA00022884"/>
    </source>
</evidence>
<dbReference type="SMART" id="SM00322">
    <property type="entry name" value="KH"/>
    <property type="match status" value="3"/>
</dbReference>
<evidence type="ECO:0000256" key="3">
    <source>
        <dbReference type="PROSITE-ProRule" id="PRU00117"/>
    </source>
</evidence>
<dbReference type="InterPro" id="IPR004087">
    <property type="entry name" value="KH_dom"/>
</dbReference>
<sequence>MSQFFEAATPVAIPSVNANNGANDAGSSATGAAPAAGAGAQPTINHRLLLSLKEAAKIIGTKGSTISRIRATNSVKIGISEKVPGCSDRILSCAGNIINVANAVGDIVDVLNKRDAEKEDAAAAAEDEGEEHYYFHFLNHILPAPSKDEIRDLQQLENIGYVRLIVANSHISSIIGKAGATIKFLINKHGVKIVASKDFLPDSDERIIEIQGFPGSITNVLIEISEIILNDVDVRFNTERSYFPHLKKSPGEPSSPPASSSTKIELKIPELYVGAIIGRGMNRIKNLKTFTKTNIVVERKDDDDKDENFRKFIITSKFPKNVKLAESMLLKNLNTEIEKRENYKRKLESSEGHAAAAAATEHSDFMSSSEEEEEEEEGKEEEEEHDNEDEQ</sequence>
<protein>
    <recommendedName>
        <fullName evidence="5">K Homology domain-containing protein</fullName>
    </recommendedName>
</protein>
<evidence type="ECO:0000256" key="1">
    <source>
        <dbReference type="ARBA" id="ARBA00022737"/>
    </source>
</evidence>
<feature type="domain" description="K Homology" evidence="5">
    <location>
        <begin position="158"/>
        <end position="229"/>
    </location>
</feature>
<feature type="region of interest" description="Disordered" evidence="4">
    <location>
        <begin position="343"/>
        <end position="391"/>
    </location>
</feature>
<dbReference type="Proteomes" id="UP001162090">
    <property type="component" value="Chromosome 2"/>
</dbReference>
<gene>
    <name evidence="6" type="primary">SUVC02G0820</name>
    <name evidence="6" type="ORF">SUVC_02G0820</name>
</gene>
<feature type="compositionally biased region" description="Acidic residues" evidence="4">
    <location>
        <begin position="369"/>
        <end position="391"/>
    </location>
</feature>
<dbReference type="CDD" id="cd00105">
    <property type="entry name" value="KH-I"/>
    <property type="match status" value="1"/>
</dbReference>